<dbReference type="InterPro" id="IPR009009">
    <property type="entry name" value="RlpA-like_DPBB"/>
</dbReference>
<keyword evidence="7" id="KW-1185">Reference proteome</keyword>
<feature type="domain" description="Expansin-like EG45" evidence="5">
    <location>
        <begin position="43"/>
        <end position="119"/>
    </location>
</feature>
<comment type="similarity">
    <text evidence="4">Belongs to the expansin family. Expansin A subfamily.</text>
</comment>
<dbReference type="SUPFAM" id="SSF50685">
    <property type="entry name" value="Barwin-like endoglucanases"/>
    <property type="match status" value="1"/>
</dbReference>
<dbReference type="InterPro" id="IPR007118">
    <property type="entry name" value="Expan_Lol_pI"/>
</dbReference>
<comment type="caution">
    <text evidence="6">The sequence shown here is derived from an EMBL/GenBank/DDBJ whole genome shotgun (WGS) entry which is preliminary data.</text>
</comment>
<gene>
    <name evidence="6" type="ORF">F3Y22_tig00112383pilonHSYRG00177</name>
</gene>
<dbReference type="PRINTS" id="PR01226">
    <property type="entry name" value="EXPANSIN"/>
</dbReference>
<dbReference type="PANTHER" id="PTHR31867">
    <property type="entry name" value="EXPANSIN-A15"/>
    <property type="match status" value="1"/>
</dbReference>
<dbReference type="AlphaFoldDB" id="A0A6A2XKP3"/>
<feature type="chain" id="PRO_5025719306" description="Expansin" evidence="4">
    <location>
        <begin position="18"/>
        <end position="286"/>
    </location>
</feature>
<evidence type="ECO:0000313" key="7">
    <source>
        <dbReference type="Proteomes" id="UP000436088"/>
    </source>
</evidence>
<dbReference type="PROSITE" id="PS50842">
    <property type="entry name" value="EXPANSIN_EG45"/>
    <property type="match status" value="1"/>
</dbReference>
<keyword evidence="4" id="KW-0134">Cell wall</keyword>
<evidence type="ECO:0000256" key="4">
    <source>
        <dbReference type="RuleBase" id="RU365023"/>
    </source>
</evidence>
<sequence>MAFPKVFLLGFHAMVCAVDGYGGGWTNAHATFYGGSDASGTMGGACGYGNLYSQGYGTNTAALSTALFNNGLSCGSCYEIKCVNDAKWCLPGSILVTATNFCPPNSALPNNAGGWCNLPCITLTFLSLFSNTLNNTGLELCLLLTEGLHVEEREESGSQSMATPTSTYSSSPTLAVPVMYTPWPSRALGPVGSPCLGTGARTGKATATSTVKASHLRSPPVMAVPWCPTTLPQPVGPLGRPSLVPNSARGGRLIKIQYIFKAVFNGKTFEIMFWKKLIHGIKYSQD</sequence>
<dbReference type="InterPro" id="IPR007112">
    <property type="entry name" value="Expansin/allergen_DPBB_dom"/>
</dbReference>
<dbReference type="Pfam" id="PF03330">
    <property type="entry name" value="DPBB_1"/>
    <property type="match status" value="1"/>
</dbReference>
<organism evidence="6 7">
    <name type="scientific">Hibiscus syriacus</name>
    <name type="common">Rose of Sharon</name>
    <dbReference type="NCBI Taxonomy" id="106335"/>
    <lineage>
        <taxon>Eukaryota</taxon>
        <taxon>Viridiplantae</taxon>
        <taxon>Streptophyta</taxon>
        <taxon>Embryophyta</taxon>
        <taxon>Tracheophyta</taxon>
        <taxon>Spermatophyta</taxon>
        <taxon>Magnoliopsida</taxon>
        <taxon>eudicotyledons</taxon>
        <taxon>Gunneridae</taxon>
        <taxon>Pentapetalae</taxon>
        <taxon>rosids</taxon>
        <taxon>malvids</taxon>
        <taxon>Malvales</taxon>
        <taxon>Malvaceae</taxon>
        <taxon>Malvoideae</taxon>
        <taxon>Hibiscus</taxon>
    </lineage>
</organism>
<dbReference type="GO" id="GO:0005576">
    <property type="term" value="C:extracellular region"/>
    <property type="evidence" value="ECO:0007669"/>
    <property type="project" value="InterPro"/>
</dbReference>
<reference evidence="6" key="1">
    <citation type="submission" date="2019-09" db="EMBL/GenBank/DDBJ databases">
        <title>Draft genome information of white flower Hibiscus syriacus.</title>
        <authorList>
            <person name="Kim Y.-M."/>
        </authorList>
    </citation>
    <scope>NUCLEOTIDE SEQUENCE [LARGE SCALE GENOMIC DNA]</scope>
    <source>
        <strain evidence="6">YM2019G1</strain>
    </source>
</reference>
<dbReference type="InterPro" id="IPR036908">
    <property type="entry name" value="RlpA-like_sf"/>
</dbReference>
<dbReference type="EMBL" id="VEPZ02001568">
    <property type="protein sequence ID" value="KAE8667645.1"/>
    <property type="molecule type" value="Genomic_DNA"/>
</dbReference>
<dbReference type="CDD" id="cd22274">
    <property type="entry name" value="DPBB_EXPA_N"/>
    <property type="match status" value="1"/>
</dbReference>
<dbReference type="GO" id="GO:0016020">
    <property type="term" value="C:membrane"/>
    <property type="evidence" value="ECO:0007669"/>
    <property type="project" value="UniProtKB-SubCell"/>
</dbReference>
<evidence type="ECO:0000259" key="5">
    <source>
        <dbReference type="PROSITE" id="PS50842"/>
    </source>
</evidence>
<dbReference type="Proteomes" id="UP000436088">
    <property type="component" value="Unassembled WGS sequence"/>
</dbReference>
<evidence type="ECO:0000256" key="3">
    <source>
        <dbReference type="ARBA" id="ARBA00023316"/>
    </source>
</evidence>
<proteinExistence type="inferred from homology"/>
<dbReference type="PRINTS" id="PR01225">
    <property type="entry name" value="EXPANSNFAMLY"/>
</dbReference>
<evidence type="ECO:0000313" key="6">
    <source>
        <dbReference type="EMBL" id="KAE8667645.1"/>
    </source>
</evidence>
<keyword evidence="1 4" id="KW-0964">Secreted</keyword>
<keyword evidence="2 4" id="KW-0732">Signal</keyword>
<name>A0A6A2XKP3_HIBSY</name>
<evidence type="ECO:0000256" key="2">
    <source>
        <dbReference type="ARBA" id="ARBA00022729"/>
    </source>
</evidence>
<accession>A0A6A2XKP3</accession>
<dbReference type="GO" id="GO:0009664">
    <property type="term" value="P:plant-type cell wall organization"/>
    <property type="evidence" value="ECO:0007669"/>
    <property type="project" value="InterPro"/>
</dbReference>
<comment type="subcellular location">
    <subcellularLocation>
        <location evidence="4">Secreted</location>
        <location evidence="4">Cell wall</location>
    </subcellularLocation>
    <subcellularLocation>
        <location evidence="4">Membrane</location>
        <topology evidence="4">Peripheral membrane protein</topology>
    </subcellularLocation>
</comment>
<comment type="function">
    <text evidence="4">Causes loosening and extension of plant cell walls by disrupting non-covalent bonding between cellulose microfibrils and matrix glucans. No enzymatic activity has been found.</text>
</comment>
<keyword evidence="3 4" id="KW-0961">Cell wall biogenesis/degradation</keyword>
<dbReference type="SMART" id="SM00837">
    <property type="entry name" value="DPBB_1"/>
    <property type="match status" value="1"/>
</dbReference>
<feature type="signal peptide" evidence="4">
    <location>
        <begin position="1"/>
        <end position="17"/>
    </location>
</feature>
<protein>
    <recommendedName>
        <fullName evidence="4">Expansin</fullName>
    </recommendedName>
</protein>
<dbReference type="InterPro" id="IPR002963">
    <property type="entry name" value="Expansin"/>
</dbReference>
<dbReference type="Gene3D" id="2.40.40.10">
    <property type="entry name" value="RlpA-like domain"/>
    <property type="match status" value="1"/>
</dbReference>
<evidence type="ECO:0000256" key="1">
    <source>
        <dbReference type="ARBA" id="ARBA00022525"/>
    </source>
</evidence>